<proteinExistence type="predicted"/>
<dbReference type="EMBL" id="BLLH01000009">
    <property type="protein sequence ID" value="GFH41067.1"/>
    <property type="molecule type" value="Genomic_DNA"/>
</dbReference>
<organism evidence="2 3">
    <name type="scientific">Pseudolactococcus insecticola</name>
    <dbReference type="NCBI Taxonomy" id="2709158"/>
    <lineage>
        <taxon>Bacteria</taxon>
        <taxon>Bacillati</taxon>
        <taxon>Bacillota</taxon>
        <taxon>Bacilli</taxon>
        <taxon>Lactobacillales</taxon>
        <taxon>Streptococcaceae</taxon>
        <taxon>Pseudolactococcus</taxon>
    </lineage>
</organism>
<keyword evidence="3" id="KW-1185">Reference proteome</keyword>
<sequence length="128" mass="15304">MKKILALILIDFLSLFLLATLKPNPNNFRFDRISFITFALDNWYSYLFLMLAIVFFIVTVVKLKRYQELSFGVLLGTYLVLTLGKIDWAYFWTQLFKVYLYGFWLNVIISLIMFYLIWREITKEAVKA</sequence>
<evidence type="ECO:0000313" key="3">
    <source>
        <dbReference type="Proteomes" id="UP000475928"/>
    </source>
</evidence>
<evidence type="ECO:0000313" key="2">
    <source>
        <dbReference type="EMBL" id="GFH41067.1"/>
    </source>
</evidence>
<feature type="transmembrane region" description="Helical" evidence="1">
    <location>
        <begin position="73"/>
        <end position="92"/>
    </location>
</feature>
<feature type="transmembrane region" description="Helical" evidence="1">
    <location>
        <begin position="43"/>
        <end position="61"/>
    </location>
</feature>
<dbReference type="AlphaFoldDB" id="A0A6A0BB79"/>
<keyword evidence="1" id="KW-0472">Membrane</keyword>
<reference evidence="2 3" key="1">
    <citation type="submission" date="2020-02" db="EMBL/GenBank/DDBJ databases">
        <title>Draft genome sequence of Lactococcus sp. Hs20B0-1.</title>
        <authorList>
            <person name="Noda S."/>
            <person name="Yuki M."/>
            <person name="Ohkuma M."/>
        </authorList>
    </citation>
    <scope>NUCLEOTIDE SEQUENCE [LARGE SCALE GENOMIC DNA]</scope>
    <source>
        <strain evidence="2 3">Hs20B0-1</strain>
    </source>
</reference>
<comment type="caution">
    <text evidence="2">The sequence shown here is derived from an EMBL/GenBank/DDBJ whole genome shotgun (WGS) entry which is preliminary data.</text>
</comment>
<accession>A0A6A0BB79</accession>
<protein>
    <submittedName>
        <fullName evidence="2">Uncharacterized protein</fullName>
    </submittedName>
</protein>
<name>A0A6A0BB79_9LACT</name>
<gene>
    <name evidence="2" type="ORF">Hs20B_14650</name>
</gene>
<keyword evidence="1" id="KW-0812">Transmembrane</keyword>
<dbReference type="RefSeq" id="WP_172357204.1">
    <property type="nucleotide sequence ID" value="NZ_BLLH01000009.1"/>
</dbReference>
<keyword evidence="1" id="KW-1133">Transmembrane helix</keyword>
<feature type="transmembrane region" description="Helical" evidence="1">
    <location>
        <begin position="98"/>
        <end position="118"/>
    </location>
</feature>
<evidence type="ECO:0000256" key="1">
    <source>
        <dbReference type="SAM" id="Phobius"/>
    </source>
</evidence>
<dbReference type="Proteomes" id="UP000475928">
    <property type="component" value="Unassembled WGS sequence"/>
</dbReference>